<dbReference type="InterPro" id="IPR020845">
    <property type="entry name" value="AMP-binding_CS"/>
</dbReference>
<dbReference type="GO" id="GO:0016405">
    <property type="term" value="F:CoA-ligase activity"/>
    <property type="evidence" value="ECO:0007669"/>
    <property type="project" value="TreeGrafter"/>
</dbReference>
<evidence type="ECO:0000256" key="2">
    <source>
        <dbReference type="ARBA" id="ARBA00022598"/>
    </source>
</evidence>
<evidence type="ECO:0000259" key="5">
    <source>
        <dbReference type="Pfam" id="PF13193"/>
    </source>
</evidence>
<dbReference type="InterPro" id="IPR025110">
    <property type="entry name" value="AMP-bd_C"/>
</dbReference>
<organism evidence="6 7">
    <name type="scientific">Smittium angustum</name>
    <dbReference type="NCBI Taxonomy" id="133377"/>
    <lineage>
        <taxon>Eukaryota</taxon>
        <taxon>Fungi</taxon>
        <taxon>Fungi incertae sedis</taxon>
        <taxon>Zoopagomycota</taxon>
        <taxon>Kickxellomycotina</taxon>
        <taxon>Harpellomycetes</taxon>
        <taxon>Harpellales</taxon>
        <taxon>Legeriomycetaceae</taxon>
        <taxon>Smittium</taxon>
    </lineage>
</organism>
<dbReference type="PROSITE" id="PS00455">
    <property type="entry name" value="AMP_BINDING"/>
    <property type="match status" value="1"/>
</dbReference>
<dbReference type="Proteomes" id="UP000245591">
    <property type="component" value="Unassembled WGS sequence"/>
</dbReference>
<feature type="domain" description="AMP-dependent synthetase/ligase" evidence="4">
    <location>
        <begin position="33"/>
        <end position="413"/>
    </location>
</feature>
<accession>A0A2U1IVW2</accession>
<dbReference type="PANTHER" id="PTHR24096">
    <property type="entry name" value="LONG-CHAIN-FATTY-ACID--COA LIGASE"/>
    <property type="match status" value="1"/>
</dbReference>
<keyword evidence="7" id="KW-1185">Reference proteome</keyword>
<evidence type="ECO:0000256" key="1">
    <source>
        <dbReference type="ARBA" id="ARBA00006432"/>
    </source>
</evidence>
<protein>
    <recommendedName>
        <fullName evidence="8">AMP-dependent synthetase/ligase domain-containing protein</fullName>
    </recommendedName>
</protein>
<name>A0A2U1IVW2_SMIAN</name>
<dbReference type="InterPro" id="IPR000873">
    <property type="entry name" value="AMP-dep_synth/lig_dom"/>
</dbReference>
<proteinExistence type="inferred from homology"/>
<dbReference type="AlphaFoldDB" id="A0A2U1IVW2"/>
<evidence type="ECO:0000259" key="4">
    <source>
        <dbReference type="Pfam" id="PF00501"/>
    </source>
</evidence>
<reference evidence="6 7" key="1">
    <citation type="journal article" date="2018" name="MBio">
        <title>Comparative Genomics Reveals the Core Gene Toolbox for the Fungus-Insect Symbiosis.</title>
        <authorList>
            <person name="Wang Y."/>
            <person name="Stata M."/>
            <person name="Wang W."/>
            <person name="Stajich J.E."/>
            <person name="White M.M."/>
            <person name="Moncalvo J.M."/>
        </authorList>
    </citation>
    <scope>NUCLEOTIDE SEQUENCE [LARGE SCALE GENOMIC DNA]</scope>
    <source>
        <strain evidence="6 7">AUS-126-30</strain>
    </source>
</reference>
<feature type="transmembrane region" description="Helical" evidence="3">
    <location>
        <begin position="241"/>
        <end position="264"/>
    </location>
</feature>
<dbReference type="PANTHER" id="PTHR24096:SF149">
    <property type="entry name" value="AMP-BINDING DOMAIN-CONTAINING PROTEIN-RELATED"/>
    <property type="match status" value="1"/>
</dbReference>
<dbReference type="Gene3D" id="3.40.50.12780">
    <property type="entry name" value="N-terminal domain of ligase-like"/>
    <property type="match status" value="1"/>
</dbReference>
<gene>
    <name evidence="6" type="ORF">BB558_007104</name>
</gene>
<comment type="caution">
    <text evidence="6">The sequence shown here is derived from an EMBL/GenBank/DDBJ whole genome shotgun (WGS) entry which is preliminary data.</text>
</comment>
<keyword evidence="3" id="KW-0472">Membrane</keyword>
<dbReference type="Pfam" id="PF13193">
    <property type="entry name" value="AMP-binding_C"/>
    <property type="match status" value="1"/>
</dbReference>
<feature type="domain" description="AMP-binding enzyme C-terminal" evidence="5">
    <location>
        <begin position="464"/>
        <end position="546"/>
    </location>
</feature>
<feature type="transmembrane region" description="Helical" evidence="3">
    <location>
        <begin position="82"/>
        <end position="101"/>
    </location>
</feature>
<dbReference type="Pfam" id="PF00501">
    <property type="entry name" value="AMP-binding"/>
    <property type="match status" value="1"/>
</dbReference>
<dbReference type="Gene3D" id="3.30.300.30">
    <property type="match status" value="1"/>
</dbReference>
<evidence type="ECO:0000313" key="6">
    <source>
        <dbReference type="EMBL" id="PVZ96964.1"/>
    </source>
</evidence>
<keyword evidence="3" id="KW-0812">Transmembrane</keyword>
<evidence type="ECO:0000313" key="7">
    <source>
        <dbReference type="Proteomes" id="UP000245591"/>
    </source>
</evidence>
<dbReference type="InterPro" id="IPR045851">
    <property type="entry name" value="AMP-bd_C_sf"/>
</dbReference>
<dbReference type="EMBL" id="MBFU01001054">
    <property type="protein sequence ID" value="PVZ96964.1"/>
    <property type="molecule type" value="Genomic_DNA"/>
</dbReference>
<evidence type="ECO:0000256" key="3">
    <source>
        <dbReference type="SAM" id="Phobius"/>
    </source>
</evidence>
<evidence type="ECO:0008006" key="8">
    <source>
        <dbReference type="Google" id="ProtNLM"/>
    </source>
</evidence>
<sequence length="562" mass="62376">MIYDSHFGSIEIPNIDIPSYVFRCIKERKDCEGTSALIDGHTGNSLTPQQVETMSWEFGSGLVNNYGFGIDDRLLMFIPNTIYFPIIALGTLMAGGIVSTANPSYKSSELAHQIVDTECKHIVTTTELVEVVLSAIKISNICVPNRNIIIVDTNESKEFMPLQHVFSRKPFIPFTINSEKEANSKIAFLCYSSGTTGLPKGVMLSHKGICSSLCQNRNFSDNSNWFNNPNKMYRYLGAVPFYHIFGLVVVLFNGLAKGVGIVVLTKFETETFLKCIQAYKVTFIHIVPPILISLLNYPNIQDYNISSLEVLNSSAASLGPEFQQQAIIDLKSRFKNKKENINTNLVLLQGYGLTESSPTVSLSSTLHFKLGSIGKIICNMKLKILDENNNVITTTNTSGELCFSGPNIMIGYYKNPKATKETIDSDGFLHTGDIGYIDDEGFLYVNDRKKELIKYKGFQVAPAELESILLTSPYIADCAVVGAYQKSMATEVPVAFIVLNEAFRSENVEKTIKHIDSWFSDQVSPHKKLRGGIRIVESIPKSPSGKILRKDLSKIVNAESKL</sequence>
<keyword evidence="3" id="KW-1133">Transmembrane helix</keyword>
<dbReference type="CDD" id="cd05911">
    <property type="entry name" value="Firefly_Luc_like"/>
    <property type="match status" value="1"/>
</dbReference>
<dbReference type="SUPFAM" id="SSF56801">
    <property type="entry name" value="Acetyl-CoA synthetase-like"/>
    <property type="match status" value="1"/>
</dbReference>
<comment type="similarity">
    <text evidence="1">Belongs to the ATP-dependent AMP-binding enzyme family.</text>
</comment>
<keyword evidence="2" id="KW-0436">Ligase</keyword>
<dbReference type="InterPro" id="IPR042099">
    <property type="entry name" value="ANL_N_sf"/>
</dbReference>